<dbReference type="GO" id="GO:0015562">
    <property type="term" value="F:efflux transmembrane transporter activity"/>
    <property type="evidence" value="ECO:0007669"/>
    <property type="project" value="InterPro"/>
</dbReference>
<dbReference type="RefSeq" id="WP_013933772.1">
    <property type="nucleotide sequence ID" value="NC_015709.1"/>
</dbReference>
<comment type="similarity">
    <text evidence="1 2">Belongs to the outer membrane factor (OMF) (TC 1.B.17) family.</text>
</comment>
<proteinExistence type="inferred from homology"/>
<dbReference type="PANTHER" id="PTHR30203">
    <property type="entry name" value="OUTER MEMBRANE CATION EFFLUX PROTEIN"/>
    <property type="match status" value="1"/>
</dbReference>
<dbReference type="GO" id="GO:0005886">
    <property type="term" value="C:plasma membrane"/>
    <property type="evidence" value="ECO:0007669"/>
    <property type="project" value="UniProtKB-SubCell"/>
</dbReference>
<dbReference type="PATRIC" id="fig|579138.3.peg.491"/>
<dbReference type="NCBIfam" id="TIGR01845">
    <property type="entry name" value="outer_NodT"/>
    <property type="match status" value="1"/>
</dbReference>
<keyword evidence="2" id="KW-0812">Transmembrane</keyword>
<gene>
    <name evidence="3" type="ordered locus">Zymop_0470</name>
</gene>
<comment type="subcellular location">
    <subcellularLocation>
        <location evidence="2">Cell membrane</location>
        <topology evidence="2">Lipid-anchor</topology>
    </subcellularLocation>
</comment>
<dbReference type="PANTHER" id="PTHR30203:SF33">
    <property type="entry name" value="BLR4455 PROTEIN"/>
    <property type="match status" value="1"/>
</dbReference>
<evidence type="ECO:0000256" key="1">
    <source>
        <dbReference type="ARBA" id="ARBA00007613"/>
    </source>
</evidence>
<dbReference type="STRING" id="579138.Zymop_0470"/>
<dbReference type="Gene3D" id="1.20.1600.10">
    <property type="entry name" value="Outer membrane efflux proteins (OEP)"/>
    <property type="match status" value="1"/>
</dbReference>
<reference evidence="3 4" key="1">
    <citation type="journal article" date="2011" name="J. Bacteriol.">
        <title>Genome sequence of the ethanol-producing Zymomonas mobilis subsp. pomaceae lectotype strain ATCC 29192.</title>
        <authorList>
            <person name="Kouvelis V.N."/>
            <person name="Davenport K.W."/>
            <person name="Brettin T.S."/>
            <person name="Bruce D."/>
            <person name="Detter C."/>
            <person name="Han C.S."/>
            <person name="Nolan M."/>
            <person name="Tapia R."/>
            <person name="Damoulaki A."/>
            <person name="Kyrpides N.C."/>
            <person name="Typas M.A."/>
            <person name="Pappas K.M."/>
        </authorList>
    </citation>
    <scope>NUCLEOTIDE SEQUENCE [LARGE SCALE GENOMIC DNA]</scope>
    <source>
        <strain evidence="4">ATCC 29192 / DSM 22645 / JCM 10191 / CCUG 17912 / NBRC 13757 / NCIMB 11200 / NRRL B-4491 / Barker I</strain>
    </source>
</reference>
<keyword evidence="2" id="KW-0472">Membrane</keyword>
<evidence type="ECO:0000313" key="3">
    <source>
        <dbReference type="EMBL" id="AEI37373.1"/>
    </source>
</evidence>
<keyword evidence="2" id="KW-1134">Transmembrane beta strand</keyword>
<dbReference type="SUPFAM" id="SSF56954">
    <property type="entry name" value="Outer membrane efflux proteins (OEP)"/>
    <property type="match status" value="1"/>
</dbReference>
<dbReference type="AlphaFoldDB" id="F8EVG6"/>
<dbReference type="HOGENOM" id="CLU_012817_13_1_5"/>
<dbReference type="PROSITE" id="PS51257">
    <property type="entry name" value="PROKAR_LIPOPROTEIN"/>
    <property type="match status" value="1"/>
</dbReference>
<evidence type="ECO:0000313" key="4">
    <source>
        <dbReference type="Proteomes" id="UP000000491"/>
    </source>
</evidence>
<dbReference type="eggNOG" id="COG1538">
    <property type="taxonomic scope" value="Bacteria"/>
</dbReference>
<dbReference type="Gene3D" id="2.20.200.10">
    <property type="entry name" value="Outer membrane efflux proteins (OEP)"/>
    <property type="match status" value="1"/>
</dbReference>
<sequence>MKTSKNRCSPILKKLSSFSLIGTVLLGGFMSGCSFAPPYHTPTANDIKDMPITFKEGGAWTSAQPADALPRGTWWRIFNDDRLNDLEDRIEKNSPELAESLAHYQRAQAYVKESRAGLFPSISIDSSITRQRVFRYPGSTHSPYIYNPAIAGGSISYEVDVWGRIRNMIKAGKAMAQASAADMGSVRLSLQAELADDYMRLRGLDAQAALYRETVAAYMRALQLTVARHDGGAVSGVDVERARMQLSSARAELSQVMSSRALMEHAIAALIGEQPSNFSIDPVDQINSPPVIPVSVPSQLLERRPDIASAERSMAAANAAIGSARAAFFPTISLSADGGSNSAASNLLSAPSGFWALGPAMGVLPLFQGGRRRARVKEARADFDAAAAAYRNTVLKAFQDVEDQLALANWLANAHTDQEYAVTAARRANNLATIRYKEGAANYLEVVIAQTAELQNRREAIVIQTQRLQAGVGLIRSFGGGWKSS</sequence>
<keyword evidence="2" id="KW-0564">Palmitate</keyword>
<evidence type="ECO:0000256" key="2">
    <source>
        <dbReference type="RuleBase" id="RU362097"/>
    </source>
</evidence>
<dbReference type="EMBL" id="CP002865">
    <property type="protein sequence ID" value="AEI37373.1"/>
    <property type="molecule type" value="Genomic_DNA"/>
</dbReference>
<dbReference type="Proteomes" id="UP000000491">
    <property type="component" value="Chromosome"/>
</dbReference>
<dbReference type="InterPro" id="IPR010131">
    <property type="entry name" value="MdtP/NodT-like"/>
</dbReference>
<dbReference type="InterPro" id="IPR003423">
    <property type="entry name" value="OMP_efflux"/>
</dbReference>
<accession>F8EVG6</accession>
<keyword evidence="2 3" id="KW-0449">Lipoprotein</keyword>
<dbReference type="Pfam" id="PF02321">
    <property type="entry name" value="OEP"/>
    <property type="match status" value="2"/>
</dbReference>
<dbReference type="KEGG" id="zmp:Zymop_0470"/>
<organism evidence="3 4">
    <name type="scientific">Zymomonas mobilis subsp. pomaceae (strain ATCC 29192 / DSM 22645 / JCM 10191 / CCUG 17912 / NBRC 13757 / NCIMB 11200 / NRRL B-4491 / Barker I)</name>
    <dbReference type="NCBI Taxonomy" id="579138"/>
    <lineage>
        <taxon>Bacteria</taxon>
        <taxon>Pseudomonadati</taxon>
        <taxon>Pseudomonadota</taxon>
        <taxon>Alphaproteobacteria</taxon>
        <taxon>Sphingomonadales</taxon>
        <taxon>Zymomonadaceae</taxon>
        <taxon>Zymomonas</taxon>
    </lineage>
</organism>
<protein>
    <submittedName>
        <fullName evidence="3">RND efflux system, outer membrane lipoprotein, NodT family</fullName>
    </submittedName>
</protein>
<name>F8EVG6_ZYMMT</name>